<dbReference type="Proteomes" id="UP001566132">
    <property type="component" value="Unassembled WGS sequence"/>
</dbReference>
<gene>
    <name evidence="13" type="ORF">ABEB36_003901</name>
</gene>
<comment type="subcellular location">
    <subcellularLocation>
        <location evidence="1">Cell membrane</location>
        <topology evidence="1">Multi-pass membrane protein</topology>
    </subcellularLocation>
</comment>
<feature type="compositionally biased region" description="Basic and acidic residues" evidence="11">
    <location>
        <begin position="502"/>
        <end position="520"/>
    </location>
</feature>
<evidence type="ECO:0000256" key="1">
    <source>
        <dbReference type="ARBA" id="ARBA00004651"/>
    </source>
</evidence>
<evidence type="ECO:0000256" key="11">
    <source>
        <dbReference type="SAM" id="MobiDB-lite"/>
    </source>
</evidence>
<dbReference type="InterPro" id="IPR004878">
    <property type="entry name" value="Otopetrin"/>
</dbReference>
<feature type="transmembrane region" description="Helical" evidence="12">
    <location>
        <begin position="319"/>
        <end position="340"/>
    </location>
</feature>
<proteinExistence type="inferred from homology"/>
<evidence type="ECO:0000256" key="2">
    <source>
        <dbReference type="ARBA" id="ARBA00006513"/>
    </source>
</evidence>
<keyword evidence="9 12" id="KW-0472">Membrane</keyword>
<dbReference type="GO" id="GO:0015252">
    <property type="term" value="F:proton channel activity"/>
    <property type="evidence" value="ECO:0007669"/>
    <property type="project" value="UniProtKB-ARBA"/>
</dbReference>
<name>A0ABD1F237_HYPHA</name>
<reference evidence="13 14" key="1">
    <citation type="submission" date="2024-05" db="EMBL/GenBank/DDBJ databases">
        <title>Genetic variation in Jamaican populations of the coffee berry borer (Hypothenemus hampei).</title>
        <authorList>
            <person name="Errbii M."/>
            <person name="Myrie A."/>
        </authorList>
    </citation>
    <scope>NUCLEOTIDE SEQUENCE [LARGE SCALE GENOMIC DNA]</scope>
    <source>
        <strain evidence="13">JA-Hopewell-2020-01-JO</strain>
        <tissue evidence="13">Whole body</tissue>
    </source>
</reference>
<dbReference type="GO" id="GO:0005886">
    <property type="term" value="C:plasma membrane"/>
    <property type="evidence" value="ECO:0007669"/>
    <property type="project" value="UniProtKB-SubCell"/>
</dbReference>
<evidence type="ECO:0008006" key="15">
    <source>
        <dbReference type="Google" id="ProtNLM"/>
    </source>
</evidence>
<keyword evidence="8" id="KW-0406">Ion transport</keyword>
<dbReference type="PANTHER" id="PTHR21522:SF58">
    <property type="entry name" value="AGAP000074-PA"/>
    <property type="match status" value="1"/>
</dbReference>
<dbReference type="AlphaFoldDB" id="A0ABD1F237"/>
<feature type="transmembrane region" description="Helical" evidence="12">
    <location>
        <begin position="238"/>
        <end position="260"/>
    </location>
</feature>
<keyword evidence="6" id="KW-0375">Hydrogen ion transport</keyword>
<keyword evidence="4" id="KW-1003">Cell membrane</keyword>
<sequence length="752" mass="85826">MNSEEDDNRLSTMDTPVNTSPKLFFPENQQQRDVTNYEKSAKTENLPSSALTVTKELEDNVSTANGDVVLRHPLTNYQTLTRPTSTIKHSSSTSDIVRLRQFHGRPLSKDSKGVVVLPVLSTNRSPNSAFYSINPNYQESFSPYIPLEPGNSKYSSGVFFVDSEDGKPPLTPLSPTNSHSHNKLPTPPELKKKAFMDILTTSMSKTYAILIVTLGISFYIIDFLQIENEDVNLIAEGFSLFLLSIALLYLLYLILDIIIYNNRKRKFDKLMGTIEAQDIELTETHQGVSYNVKLQKALSLKKRLDHRYCFNLDRHSSNFYLKIGAAGFCFGHLIHSILILTYRGLILGSSETTTPECMSVVSFIIEILYPIYSILLLFFIFKYSNVIINKNRDFHRFGFMHCLSASLCFWIWTIFRETAEYIQNSQYPDDYNSTTELVNLNAGLGVPYRFTVMCEHEELNVIYQNYSPYLYPFSVEYSILVVGIIYIVWVNIGLCSSEQEQQEHHGEDTRECRNERRPSEPESNITIHADCHASNKGLFSGFIVLVFSIVSLILFFITNYSQLENLAETGLLVNQSTHLVIMVLMIIAVVFAYIQIIKLDINEAAHNSLDNFLCLMCLPAFFVHGTFSLIPGIIYGNVVAVISIILEIVQVVIQTTFIIDGMARASNSKSLRKKKFGREFVTFLVICNVAMWLMQTFEVKSHGLDQYRQDFYSRELWSVIGHMCLPLMMFYRFHSSACLGDIWKYSYMPSGH</sequence>
<protein>
    <recommendedName>
        <fullName evidence="15">Proton channel OtopLc-like</fullName>
    </recommendedName>
</protein>
<evidence type="ECO:0000256" key="7">
    <source>
        <dbReference type="ARBA" id="ARBA00022989"/>
    </source>
</evidence>
<feature type="transmembrane region" description="Helical" evidence="12">
    <location>
        <begin position="538"/>
        <end position="557"/>
    </location>
</feature>
<keyword evidence="10" id="KW-0407">Ion channel</keyword>
<feature type="transmembrane region" description="Helical" evidence="12">
    <location>
        <begin position="360"/>
        <end position="381"/>
    </location>
</feature>
<evidence type="ECO:0000256" key="6">
    <source>
        <dbReference type="ARBA" id="ARBA00022781"/>
    </source>
</evidence>
<evidence type="ECO:0000256" key="4">
    <source>
        <dbReference type="ARBA" id="ARBA00022475"/>
    </source>
</evidence>
<feature type="compositionally biased region" description="Polar residues" evidence="11">
    <location>
        <begin position="10"/>
        <end position="31"/>
    </location>
</feature>
<feature type="transmembrane region" description="Helical" evidence="12">
    <location>
        <begin position="469"/>
        <end position="489"/>
    </location>
</feature>
<evidence type="ECO:0000313" key="14">
    <source>
        <dbReference type="Proteomes" id="UP001566132"/>
    </source>
</evidence>
<evidence type="ECO:0000313" key="13">
    <source>
        <dbReference type="EMBL" id="KAL1509107.1"/>
    </source>
</evidence>
<evidence type="ECO:0000256" key="3">
    <source>
        <dbReference type="ARBA" id="ARBA00022448"/>
    </source>
</evidence>
<evidence type="ECO:0000256" key="10">
    <source>
        <dbReference type="ARBA" id="ARBA00023303"/>
    </source>
</evidence>
<feature type="transmembrane region" description="Helical" evidence="12">
    <location>
        <begin position="609"/>
        <end position="627"/>
    </location>
</feature>
<accession>A0ABD1F237</accession>
<organism evidence="13 14">
    <name type="scientific">Hypothenemus hampei</name>
    <name type="common">Coffee berry borer</name>
    <dbReference type="NCBI Taxonomy" id="57062"/>
    <lineage>
        <taxon>Eukaryota</taxon>
        <taxon>Metazoa</taxon>
        <taxon>Ecdysozoa</taxon>
        <taxon>Arthropoda</taxon>
        <taxon>Hexapoda</taxon>
        <taxon>Insecta</taxon>
        <taxon>Pterygota</taxon>
        <taxon>Neoptera</taxon>
        <taxon>Endopterygota</taxon>
        <taxon>Coleoptera</taxon>
        <taxon>Polyphaga</taxon>
        <taxon>Cucujiformia</taxon>
        <taxon>Curculionidae</taxon>
        <taxon>Scolytinae</taxon>
        <taxon>Hypothenemus</taxon>
    </lineage>
</organism>
<feature type="transmembrane region" description="Helical" evidence="12">
    <location>
        <begin position="206"/>
        <end position="226"/>
    </location>
</feature>
<feature type="transmembrane region" description="Helical" evidence="12">
    <location>
        <begin position="633"/>
        <end position="659"/>
    </location>
</feature>
<dbReference type="EMBL" id="JBDJPC010000003">
    <property type="protein sequence ID" value="KAL1509107.1"/>
    <property type="molecule type" value="Genomic_DNA"/>
</dbReference>
<feature type="region of interest" description="Disordered" evidence="11">
    <location>
        <begin position="1"/>
        <end position="31"/>
    </location>
</feature>
<comment type="caution">
    <text evidence="13">The sequence shown here is derived from an EMBL/GenBank/DDBJ whole genome shotgun (WGS) entry which is preliminary data.</text>
</comment>
<feature type="transmembrane region" description="Helical" evidence="12">
    <location>
        <begin position="577"/>
        <end position="597"/>
    </location>
</feature>
<evidence type="ECO:0000256" key="12">
    <source>
        <dbReference type="SAM" id="Phobius"/>
    </source>
</evidence>
<keyword evidence="5 12" id="KW-0812">Transmembrane</keyword>
<keyword evidence="7 12" id="KW-1133">Transmembrane helix</keyword>
<dbReference type="Pfam" id="PF03189">
    <property type="entry name" value="Otopetrin"/>
    <property type="match status" value="2"/>
</dbReference>
<evidence type="ECO:0000256" key="9">
    <source>
        <dbReference type="ARBA" id="ARBA00023136"/>
    </source>
</evidence>
<evidence type="ECO:0000256" key="8">
    <source>
        <dbReference type="ARBA" id="ARBA00023065"/>
    </source>
</evidence>
<feature type="region of interest" description="Disordered" evidence="11">
    <location>
        <begin position="502"/>
        <end position="521"/>
    </location>
</feature>
<feature type="transmembrane region" description="Helical" evidence="12">
    <location>
        <begin position="680"/>
        <end position="697"/>
    </location>
</feature>
<keyword evidence="3" id="KW-0813">Transport</keyword>
<comment type="similarity">
    <text evidence="2">Belongs to the otopetrin family.</text>
</comment>
<evidence type="ECO:0000256" key="5">
    <source>
        <dbReference type="ARBA" id="ARBA00022692"/>
    </source>
</evidence>
<feature type="transmembrane region" description="Helical" evidence="12">
    <location>
        <begin position="393"/>
        <end position="415"/>
    </location>
</feature>
<keyword evidence="14" id="KW-1185">Reference proteome</keyword>
<dbReference type="PANTHER" id="PTHR21522">
    <property type="entry name" value="PROTON CHANNEL OTOP"/>
    <property type="match status" value="1"/>
</dbReference>